<dbReference type="PROSITE" id="PS50977">
    <property type="entry name" value="HTH_TETR_2"/>
    <property type="match status" value="1"/>
</dbReference>
<dbReference type="SUPFAM" id="SSF48498">
    <property type="entry name" value="Tetracyclin repressor-like, C-terminal domain"/>
    <property type="match status" value="1"/>
</dbReference>
<dbReference type="PANTHER" id="PTHR30055">
    <property type="entry name" value="HTH-TYPE TRANSCRIPTIONAL REGULATOR RUTR"/>
    <property type="match status" value="1"/>
</dbReference>
<evidence type="ECO:0000256" key="2">
    <source>
        <dbReference type="ARBA" id="ARBA00023125"/>
    </source>
</evidence>
<dbReference type="EMBL" id="JBHSIV010000023">
    <property type="protein sequence ID" value="MFC5064444.1"/>
    <property type="molecule type" value="Genomic_DNA"/>
</dbReference>
<dbReference type="RefSeq" id="WP_378037787.1">
    <property type="nucleotide sequence ID" value="NZ_JBHSIV010000023.1"/>
</dbReference>
<evidence type="ECO:0000256" key="3">
    <source>
        <dbReference type="ARBA" id="ARBA00023163"/>
    </source>
</evidence>
<dbReference type="PANTHER" id="PTHR30055:SF234">
    <property type="entry name" value="HTH-TYPE TRANSCRIPTIONAL REGULATOR BETI"/>
    <property type="match status" value="1"/>
</dbReference>
<name>A0ABV9YR14_9PSEU</name>
<organism evidence="6 7">
    <name type="scientific">Actinomycetospora atypica</name>
    <dbReference type="NCBI Taxonomy" id="1290095"/>
    <lineage>
        <taxon>Bacteria</taxon>
        <taxon>Bacillati</taxon>
        <taxon>Actinomycetota</taxon>
        <taxon>Actinomycetes</taxon>
        <taxon>Pseudonocardiales</taxon>
        <taxon>Pseudonocardiaceae</taxon>
        <taxon>Actinomycetospora</taxon>
    </lineage>
</organism>
<feature type="DNA-binding region" description="H-T-H motif" evidence="4">
    <location>
        <begin position="39"/>
        <end position="58"/>
    </location>
</feature>
<evidence type="ECO:0000256" key="4">
    <source>
        <dbReference type="PROSITE-ProRule" id="PRU00335"/>
    </source>
</evidence>
<evidence type="ECO:0000259" key="5">
    <source>
        <dbReference type="PROSITE" id="PS50977"/>
    </source>
</evidence>
<evidence type="ECO:0000313" key="7">
    <source>
        <dbReference type="Proteomes" id="UP001595947"/>
    </source>
</evidence>
<keyword evidence="3" id="KW-0804">Transcription</keyword>
<dbReference type="InterPro" id="IPR036271">
    <property type="entry name" value="Tet_transcr_reg_TetR-rel_C_sf"/>
</dbReference>
<protein>
    <submittedName>
        <fullName evidence="6">TetR/AcrR family transcriptional regulator</fullName>
    </submittedName>
</protein>
<dbReference type="Gene3D" id="1.10.357.10">
    <property type="entry name" value="Tetracycline Repressor, domain 2"/>
    <property type="match status" value="1"/>
</dbReference>
<keyword evidence="7" id="KW-1185">Reference proteome</keyword>
<dbReference type="InterPro" id="IPR050109">
    <property type="entry name" value="HTH-type_TetR-like_transc_reg"/>
</dbReference>
<evidence type="ECO:0000313" key="6">
    <source>
        <dbReference type="EMBL" id="MFC5064444.1"/>
    </source>
</evidence>
<sequence>MPTRALHGTSAEDRVADRRQRLVEAALDVVGERGVADFTMTAVCRAAGLTERYFYENFARREDLLVALFDRSAAASLADAAAAADAAPHDLERRTRAAIAAITDTLVADPRAARLYREAVGHRELAGRRRDTSAAFAELLARLVVDAYPDLPRDDLLLTTTVLTAGVVEAVGSWLDGRLDTDLDRLLTRCARLVAAAVDQLRTDAIPSPEAP</sequence>
<keyword evidence="2 4" id="KW-0238">DNA-binding</keyword>
<keyword evidence="1" id="KW-0805">Transcription regulation</keyword>
<dbReference type="PRINTS" id="PR00455">
    <property type="entry name" value="HTHTETR"/>
</dbReference>
<evidence type="ECO:0000256" key="1">
    <source>
        <dbReference type="ARBA" id="ARBA00023015"/>
    </source>
</evidence>
<dbReference type="InterPro" id="IPR001647">
    <property type="entry name" value="HTH_TetR"/>
</dbReference>
<feature type="domain" description="HTH tetR-type" evidence="5">
    <location>
        <begin position="16"/>
        <end position="76"/>
    </location>
</feature>
<gene>
    <name evidence="6" type="ORF">ACFPBZ_19630</name>
</gene>
<dbReference type="Proteomes" id="UP001595947">
    <property type="component" value="Unassembled WGS sequence"/>
</dbReference>
<dbReference type="Pfam" id="PF00440">
    <property type="entry name" value="TetR_N"/>
    <property type="match status" value="1"/>
</dbReference>
<dbReference type="InterPro" id="IPR009057">
    <property type="entry name" value="Homeodomain-like_sf"/>
</dbReference>
<proteinExistence type="predicted"/>
<comment type="caution">
    <text evidence="6">The sequence shown here is derived from an EMBL/GenBank/DDBJ whole genome shotgun (WGS) entry which is preliminary data.</text>
</comment>
<dbReference type="SUPFAM" id="SSF46689">
    <property type="entry name" value="Homeodomain-like"/>
    <property type="match status" value="1"/>
</dbReference>
<reference evidence="7" key="1">
    <citation type="journal article" date="2019" name="Int. J. Syst. Evol. Microbiol.">
        <title>The Global Catalogue of Microorganisms (GCM) 10K type strain sequencing project: providing services to taxonomists for standard genome sequencing and annotation.</title>
        <authorList>
            <consortium name="The Broad Institute Genomics Platform"/>
            <consortium name="The Broad Institute Genome Sequencing Center for Infectious Disease"/>
            <person name="Wu L."/>
            <person name="Ma J."/>
        </authorList>
    </citation>
    <scope>NUCLEOTIDE SEQUENCE [LARGE SCALE GENOMIC DNA]</scope>
    <source>
        <strain evidence="7">CGMCC 4.7093</strain>
    </source>
</reference>
<accession>A0ABV9YR14</accession>